<dbReference type="OrthoDB" id="10000533at2759"/>
<reference evidence="1" key="1">
    <citation type="submission" date="2017-08" db="EMBL/GenBank/DDBJ databases">
        <authorList>
            <person name="Cuomo C."/>
            <person name="Billmyre B."/>
            <person name="Heitman J."/>
        </authorList>
    </citation>
    <scope>NUCLEOTIDE SEQUENCE</scope>
    <source>
        <strain evidence="1">CBS 12478</strain>
    </source>
</reference>
<dbReference type="SUPFAM" id="SSF51735">
    <property type="entry name" value="NAD(P)-binding Rossmann-fold domains"/>
    <property type="match status" value="1"/>
</dbReference>
<dbReference type="RefSeq" id="XP_031858984.1">
    <property type="nucleotide sequence ID" value="XM_032006781.1"/>
</dbReference>
<gene>
    <name evidence="1" type="ORF">CI109_103894</name>
</gene>
<dbReference type="Pfam" id="PF13460">
    <property type="entry name" value="NAD_binding_10"/>
    <property type="match status" value="1"/>
</dbReference>
<dbReference type="Gene3D" id="3.40.50.720">
    <property type="entry name" value="NAD(P)-binding Rossmann-like Domain"/>
    <property type="match status" value="1"/>
</dbReference>
<evidence type="ECO:0000313" key="1">
    <source>
        <dbReference type="EMBL" id="WWD19434.1"/>
    </source>
</evidence>
<dbReference type="InterPro" id="IPR051783">
    <property type="entry name" value="NAD(P)-dependent_oxidoreduct"/>
</dbReference>
<dbReference type="EMBL" id="CP144057">
    <property type="protein sequence ID" value="WWD19434.1"/>
    <property type="molecule type" value="Genomic_DNA"/>
</dbReference>
<dbReference type="GeneID" id="43590944"/>
<name>A0A5M6BT66_9TREE</name>
<keyword evidence="2" id="KW-1185">Reference proteome</keyword>
<accession>A0A5M6BT66</accession>
<dbReference type="PANTHER" id="PTHR48079">
    <property type="entry name" value="PROTEIN YEEZ"/>
    <property type="match status" value="1"/>
</dbReference>
<dbReference type="GO" id="GO:0004029">
    <property type="term" value="F:aldehyde dehydrogenase (NAD+) activity"/>
    <property type="evidence" value="ECO:0007669"/>
    <property type="project" value="TreeGrafter"/>
</dbReference>
<dbReference type="InterPro" id="IPR016040">
    <property type="entry name" value="NAD(P)-bd_dom"/>
</dbReference>
<proteinExistence type="predicted"/>
<organism evidence="1 2">
    <name type="scientific">Kwoniella shandongensis</name>
    <dbReference type="NCBI Taxonomy" id="1734106"/>
    <lineage>
        <taxon>Eukaryota</taxon>
        <taxon>Fungi</taxon>
        <taxon>Dikarya</taxon>
        <taxon>Basidiomycota</taxon>
        <taxon>Agaricomycotina</taxon>
        <taxon>Tremellomycetes</taxon>
        <taxon>Tremellales</taxon>
        <taxon>Cryptococcaceae</taxon>
        <taxon>Kwoniella</taxon>
    </lineage>
</organism>
<sequence length="304" mass="32755">MKVFLTGANGRVGSHVLRHLLARGHSVTGLVRTPEGASYITSLVKNDPNFTTIVGDLSNHDLLVSNAKLHDGTIHCAMEHRSNPAQAAAHEREIVQLIGNALEGTGKSFIISGVVAPIGGNGDEQTEPTLGRIPRATTDVEVRELKNKGVRSATVRLASVTHNKESIHPFLGSMIAAANKLGYIPYASEDNYWTAGHADDAGLLFVLVLEKGQPGVAVHEIQEKVKVKDIAELLARKTGKTAGKIPTERLSELGFIGNFLGSDQTHLSSEWTKKTFGWEPKGQTLLDELEKAPKEYFEGAAFPS</sequence>
<dbReference type="KEGG" id="ksn:43590944"/>
<dbReference type="InterPro" id="IPR036291">
    <property type="entry name" value="NAD(P)-bd_dom_sf"/>
</dbReference>
<dbReference type="PANTHER" id="PTHR48079:SF9">
    <property type="entry name" value="PUTATIVE-RELATED"/>
    <property type="match status" value="1"/>
</dbReference>
<protein>
    <submittedName>
        <fullName evidence="1">Uncharacterized protein</fullName>
    </submittedName>
</protein>
<dbReference type="GO" id="GO:0005737">
    <property type="term" value="C:cytoplasm"/>
    <property type="evidence" value="ECO:0007669"/>
    <property type="project" value="TreeGrafter"/>
</dbReference>
<evidence type="ECO:0000313" key="2">
    <source>
        <dbReference type="Proteomes" id="UP000322225"/>
    </source>
</evidence>
<dbReference type="AlphaFoldDB" id="A0A5M6BT66"/>
<reference evidence="1" key="2">
    <citation type="submission" date="2024-01" db="EMBL/GenBank/DDBJ databases">
        <title>Comparative genomics of Cryptococcus and Kwoniella reveals pathogenesis evolution and contrasting modes of karyotype evolution via chromosome fusion or intercentromeric recombination.</title>
        <authorList>
            <person name="Coelho M.A."/>
            <person name="David-Palma M."/>
            <person name="Shea T."/>
            <person name="Bowers K."/>
            <person name="McGinley-Smith S."/>
            <person name="Mohammad A.W."/>
            <person name="Gnirke A."/>
            <person name="Yurkov A.M."/>
            <person name="Nowrousian M."/>
            <person name="Sun S."/>
            <person name="Cuomo C.A."/>
            <person name="Heitman J."/>
        </authorList>
    </citation>
    <scope>NUCLEOTIDE SEQUENCE</scope>
    <source>
        <strain evidence="1">CBS 12478</strain>
    </source>
</reference>
<dbReference type="Proteomes" id="UP000322225">
    <property type="component" value="Chromosome 7"/>
</dbReference>